<comment type="function">
    <text evidence="2">Binds to DNA and alters its conformation. May be involved in regulation of gene expression, nucleoid organization and DNA protection.</text>
</comment>
<dbReference type="AlphaFoldDB" id="A0A8A4TU38"/>
<sequence length="106" mass="11493">MFDMNQIQQLMGQAQQAQQQMKERLAKMAIQGSAGGSAVQVVVNGNKEVTKITINPTAMEDPEYLADMILAALNSAYAEVDNQVKDSLSGMLGGIDMSQIANLFRQ</sequence>
<dbReference type="EMBL" id="CP071793">
    <property type="protein sequence ID" value="QTD52983.1"/>
    <property type="molecule type" value="Genomic_DNA"/>
</dbReference>
<name>A0A8A4TU38_SULCO</name>
<gene>
    <name evidence="3" type="ORF">J3U87_11015</name>
</gene>
<keyword evidence="4" id="KW-1185">Reference proteome</keyword>
<dbReference type="PIRSF" id="PIRSF004555">
    <property type="entry name" value="UCP004555"/>
    <property type="match status" value="1"/>
</dbReference>
<dbReference type="PANTHER" id="PTHR33449:SF1">
    <property type="entry name" value="NUCLEOID-ASSOCIATED PROTEIN YBAB"/>
    <property type="match status" value="1"/>
</dbReference>
<dbReference type="GO" id="GO:0005829">
    <property type="term" value="C:cytosol"/>
    <property type="evidence" value="ECO:0007669"/>
    <property type="project" value="TreeGrafter"/>
</dbReference>
<comment type="similarity">
    <text evidence="2">Belongs to the YbaB/EbfC family.</text>
</comment>
<dbReference type="KEGG" id="scor:J3U87_11015"/>
<protein>
    <recommendedName>
        <fullName evidence="2">Nucleoid-associated protein J3U87_11015</fullName>
    </recommendedName>
</protein>
<evidence type="ECO:0000256" key="1">
    <source>
        <dbReference type="ARBA" id="ARBA00023125"/>
    </source>
</evidence>
<accession>A0A8A4TU38</accession>
<dbReference type="PANTHER" id="PTHR33449">
    <property type="entry name" value="NUCLEOID-ASSOCIATED PROTEIN YBAB"/>
    <property type="match status" value="1"/>
</dbReference>
<evidence type="ECO:0000256" key="2">
    <source>
        <dbReference type="HAMAP-Rule" id="MF_00274"/>
    </source>
</evidence>
<dbReference type="Gene3D" id="3.30.1310.10">
    <property type="entry name" value="Nucleoid-associated protein YbaB-like domain"/>
    <property type="match status" value="1"/>
</dbReference>
<dbReference type="GO" id="GO:0043590">
    <property type="term" value="C:bacterial nucleoid"/>
    <property type="evidence" value="ECO:0007669"/>
    <property type="project" value="UniProtKB-UniRule"/>
</dbReference>
<keyword evidence="1 2" id="KW-0238">DNA-binding</keyword>
<dbReference type="InterPro" id="IPR004401">
    <property type="entry name" value="YbaB/EbfC"/>
</dbReference>
<comment type="subunit">
    <text evidence="2">Homodimer.</text>
</comment>
<comment type="subcellular location">
    <subcellularLocation>
        <location evidence="2">Cytoplasm</location>
        <location evidence="2">Nucleoid</location>
    </subcellularLocation>
</comment>
<dbReference type="Proteomes" id="UP000663929">
    <property type="component" value="Chromosome"/>
</dbReference>
<evidence type="ECO:0000313" key="3">
    <source>
        <dbReference type="EMBL" id="QTD52983.1"/>
    </source>
</evidence>
<dbReference type="RefSeq" id="WP_237383081.1">
    <property type="nucleotide sequence ID" value="NZ_CP071793.1"/>
</dbReference>
<dbReference type="InterPro" id="IPR036894">
    <property type="entry name" value="YbaB-like_sf"/>
</dbReference>
<keyword evidence="2" id="KW-0963">Cytoplasm</keyword>
<dbReference type="Pfam" id="PF02575">
    <property type="entry name" value="YbaB_DNA_bd"/>
    <property type="match status" value="1"/>
</dbReference>
<dbReference type="NCBIfam" id="TIGR00103">
    <property type="entry name" value="DNA_YbaB_EbfC"/>
    <property type="match status" value="1"/>
</dbReference>
<dbReference type="SUPFAM" id="SSF82607">
    <property type="entry name" value="YbaB-like"/>
    <property type="match status" value="1"/>
</dbReference>
<dbReference type="GO" id="GO:0003677">
    <property type="term" value="F:DNA binding"/>
    <property type="evidence" value="ECO:0007669"/>
    <property type="project" value="UniProtKB-UniRule"/>
</dbReference>
<dbReference type="HAMAP" id="MF_00274">
    <property type="entry name" value="DNA_YbaB_EbfC"/>
    <property type="match status" value="1"/>
</dbReference>
<proteinExistence type="inferred from homology"/>
<organism evidence="3 4">
    <name type="scientific">Sulfidibacter corallicola</name>
    <dbReference type="NCBI Taxonomy" id="2818388"/>
    <lineage>
        <taxon>Bacteria</taxon>
        <taxon>Pseudomonadati</taxon>
        <taxon>Acidobacteriota</taxon>
        <taxon>Holophagae</taxon>
        <taxon>Acanthopleuribacterales</taxon>
        <taxon>Acanthopleuribacteraceae</taxon>
        <taxon>Sulfidibacter</taxon>
    </lineage>
</organism>
<evidence type="ECO:0000313" key="4">
    <source>
        <dbReference type="Proteomes" id="UP000663929"/>
    </source>
</evidence>
<reference evidence="3" key="1">
    <citation type="submission" date="2021-03" db="EMBL/GenBank/DDBJ databases">
        <title>Acanthopleuribacteraceae sp. M133.</title>
        <authorList>
            <person name="Wang G."/>
        </authorList>
    </citation>
    <scope>NUCLEOTIDE SEQUENCE</scope>
    <source>
        <strain evidence="3">M133</strain>
    </source>
</reference>